<evidence type="ECO:0000256" key="10">
    <source>
        <dbReference type="ARBA" id="ARBA00023065"/>
    </source>
</evidence>
<evidence type="ECO:0000256" key="5">
    <source>
        <dbReference type="ARBA" id="ARBA00022519"/>
    </source>
</evidence>
<evidence type="ECO:0000256" key="14">
    <source>
        <dbReference type="SAM" id="Phobius"/>
    </source>
</evidence>
<dbReference type="InterPro" id="IPR045861">
    <property type="entry name" value="CorA_cytoplasmic_dom"/>
</dbReference>
<dbReference type="GO" id="GO:0015095">
    <property type="term" value="F:magnesium ion transmembrane transporter activity"/>
    <property type="evidence" value="ECO:0007669"/>
    <property type="project" value="TreeGrafter"/>
</dbReference>
<evidence type="ECO:0008006" key="17">
    <source>
        <dbReference type="Google" id="ProtNLM"/>
    </source>
</evidence>
<evidence type="ECO:0000256" key="6">
    <source>
        <dbReference type="ARBA" id="ARBA00022692"/>
    </source>
</evidence>
<dbReference type="FunFam" id="1.20.58.340:FF:000004">
    <property type="entry name" value="Magnesium transport protein CorA"/>
    <property type="match status" value="1"/>
</dbReference>
<dbReference type="GO" id="GO:0050897">
    <property type="term" value="F:cobalt ion binding"/>
    <property type="evidence" value="ECO:0007669"/>
    <property type="project" value="TreeGrafter"/>
</dbReference>
<keyword evidence="9 14" id="KW-1133">Transmembrane helix</keyword>
<reference evidence="15" key="1">
    <citation type="submission" date="2022-07" db="EMBL/GenBank/DDBJ databases">
        <title>Description and genome-wide analysis of Profundicola chukchiensis gen. nov., sp. nov., marine bacteria isolated from bottom sediments of the Chukchi Sea.</title>
        <authorList>
            <person name="Romanenko L."/>
            <person name="Otstavnykh N."/>
            <person name="Kurilenko V."/>
            <person name="Eremeev V."/>
            <person name="Velansky P."/>
            <person name="Mikhailov V."/>
            <person name="Isaeva M."/>
        </authorList>
    </citation>
    <scope>NUCLEOTIDE SEQUENCE</scope>
    <source>
        <strain evidence="15">KMM 9713</strain>
    </source>
</reference>
<protein>
    <recommendedName>
        <fullName evidence="17">Magnesium transporter</fullName>
    </recommendedName>
</protein>
<evidence type="ECO:0000256" key="4">
    <source>
        <dbReference type="ARBA" id="ARBA00022475"/>
    </source>
</evidence>
<evidence type="ECO:0000256" key="11">
    <source>
        <dbReference type="ARBA" id="ARBA00023136"/>
    </source>
</evidence>
<feature type="transmembrane region" description="Helical" evidence="14">
    <location>
        <begin position="236"/>
        <end position="256"/>
    </location>
</feature>
<sequence>MDYYYNETNFENFLWIDIRNPNKETLDKIALDHNLELFQIKDSQQVGHLPKIEKLPNYDFLILRAFSSQPQNRITSINELSNKIAFFYNEKVLITTHSAYFTFLEDVPKHFKGPEHFMLYLIHKMLQTFEEPAQYLGDQIDEMEEAIFLRNYHKISLEDLYFNKSQTRITKKLLQITQSVIQQLEVSEENKMSYQDINDRLVRFNLMYDEVLESSNNLLNTYLSVSSQKSNDVMKLLTVFSAFFLPLTFIVGLYGMNFVNMPELEWQYGYPIVLVVMVIISIIIYFWFKRKRFL</sequence>
<dbReference type="Proteomes" id="UP001152599">
    <property type="component" value="Unassembled WGS sequence"/>
</dbReference>
<keyword evidence="7" id="KW-0862">Zinc</keyword>
<keyword evidence="10" id="KW-0406">Ion transport</keyword>
<keyword evidence="6 14" id="KW-0812">Transmembrane</keyword>
<evidence type="ECO:0000256" key="7">
    <source>
        <dbReference type="ARBA" id="ARBA00022833"/>
    </source>
</evidence>
<evidence type="ECO:0000313" key="15">
    <source>
        <dbReference type="EMBL" id="MDG4946380.1"/>
    </source>
</evidence>
<dbReference type="EMBL" id="JANCMU010000004">
    <property type="protein sequence ID" value="MDG4946380.1"/>
    <property type="molecule type" value="Genomic_DNA"/>
</dbReference>
<dbReference type="GO" id="GO:0015087">
    <property type="term" value="F:cobalt ion transmembrane transporter activity"/>
    <property type="evidence" value="ECO:0007669"/>
    <property type="project" value="TreeGrafter"/>
</dbReference>
<dbReference type="GO" id="GO:0000287">
    <property type="term" value="F:magnesium ion binding"/>
    <property type="evidence" value="ECO:0007669"/>
    <property type="project" value="TreeGrafter"/>
</dbReference>
<dbReference type="PANTHER" id="PTHR46494:SF3">
    <property type="entry name" value="ZINC TRANSPORT PROTEIN ZNTB"/>
    <property type="match status" value="1"/>
</dbReference>
<keyword evidence="16" id="KW-1185">Reference proteome</keyword>
<proteinExistence type="inferred from homology"/>
<dbReference type="Gene3D" id="3.30.460.20">
    <property type="entry name" value="CorA soluble domain-like"/>
    <property type="match status" value="1"/>
</dbReference>
<evidence type="ECO:0000256" key="1">
    <source>
        <dbReference type="ARBA" id="ARBA00004651"/>
    </source>
</evidence>
<dbReference type="Pfam" id="PF01544">
    <property type="entry name" value="CorA"/>
    <property type="match status" value="1"/>
</dbReference>
<dbReference type="InterPro" id="IPR045863">
    <property type="entry name" value="CorA_TM1_TM2"/>
</dbReference>
<keyword evidence="4" id="KW-1003">Cell membrane</keyword>
<evidence type="ECO:0000256" key="2">
    <source>
        <dbReference type="ARBA" id="ARBA00009765"/>
    </source>
</evidence>
<comment type="subcellular location">
    <subcellularLocation>
        <location evidence="1">Cell membrane</location>
        <topology evidence="1">Multi-pass membrane protein</topology>
    </subcellularLocation>
</comment>
<feature type="transmembrane region" description="Helical" evidence="14">
    <location>
        <begin position="268"/>
        <end position="288"/>
    </location>
</feature>
<keyword evidence="5" id="KW-0997">Cell inner membrane</keyword>
<dbReference type="SUPFAM" id="SSF144083">
    <property type="entry name" value="Magnesium transport protein CorA, transmembrane region"/>
    <property type="match status" value="1"/>
</dbReference>
<dbReference type="PANTHER" id="PTHR46494">
    <property type="entry name" value="CORA FAMILY METAL ION TRANSPORTER (EUROFUNG)"/>
    <property type="match status" value="1"/>
</dbReference>
<evidence type="ECO:0000256" key="3">
    <source>
        <dbReference type="ARBA" id="ARBA00022448"/>
    </source>
</evidence>
<evidence type="ECO:0000256" key="12">
    <source>
        <dbReference type="ARBA" id="ARBA00034269"/>
    </source>
</evidence>
<dbReference type="InterPro" id="IPR002523">
    <property type="entry name" value="MgTranspt_CorA/ZnTranspt_ZntB"/>
</dbReference>
<gene>
    <name evidence="15" type="ORF">NMK71_08135</name>
</gene>
<evidence type="ECO:0000256" key="9">
    <source>
        <dbReference type="ARBA" id="ARBA00022989"/>
    </source>
</evidence>
<dbReference type="GO" id="GO:0005886">
    <property type="term" value="C:plasma membrane"/>
    <property type="evidence" value="ECO:0007669"/>
    <property type="project" value="UniProtKB-SubCell"/>
</dbReference>
<comment type="catalytic activity">
    <reaction evidence="12">
        <text>Mg(2+)(in) = Mg(2+)(out)</text>
        <dbReference type="Rhea" id="RHEA:29827"/>
        <dbReference type="ChEBI" id="CHEBI:18420"/>
    </reaction>
</comment>
<keyword evidence="8" id="KW-0460">Magnesium</keyword>
<evidence type="ECO:0000256" key="13">
    <source>
        <dbReference type="ARBA" id="ARBA00045497"/>
    </source>
</evidence>
<name>A0A9X4RW01_9FLAO</name>
<dbReference type="AlphaFoldDB" id="A0A9X4RW01"/>
<comment type="function">
    <text evidence="13">Mediates influx of magnesium ions. Alternates between open and closed states. Activated by low cytoplasmic Mg(2+) levels. Inactive when cytoplasmic Mg(2+) levels are high.</text>
</comment>
<comment type="similarity">
    <text evidence="2">Belongs to the CorA metal ion transporter (MIT) (TC 1.A.35) family.</text>
</comment>
<accession>A0A9X4RW01</accession>
<keyword evidence="11 14" id="KW-0472">Membrane</keyword>
<keyword evidence="3" id="KW-0813">Transport</keyword>
<organism evidence="15 16">
    <name type="scientific">Profundicola chukchiensis</name>
    <dbReference type="NCBI Taxonomy" id="2961959"/>
    <lineage>
        <taxon>Bacteria</taxon>
        <taxon>Pseudomonadati</taxon>
        <taxon>Bacteroidota</taxon>
        <taxon>Flavobacteriia</taxon>
        <taxon>Flavobacteriales</taxon>
        <taxon>Weeksellaceae</taxon>
        <taxon>Profundicola</taxon>
    </lineage>
</organism>
<evidence type="ECO:0000256" key="8">
    <source>
        <dbReference type="ARBA" id="ARBA00022842"/>
    </source>
</evidence>
<dbReference type="Gene3D" id="1.20.58.340">
    <property type="entry name" value="Magnesium transport protein CorA, transmembrane region"/>
    <property type="match status" value="2"/>
</dbReference>
<dbReference type="RefSeq" id="WP_304420788.1">
    <property type="nucleotide sequence ID" value="NZ_JANCMU010000004.1"/>
</dbReference>
<comment type="caution">
    <text evidence="15">The sequence shown here is derived from an EMBL/GenBank/DDBJ whole genome shotgun (WGS) entry which is preliminary data.</text>
</comment>
<evidence type="ECO:0000313" key="16">
    <source>
        <dbReference type="Proteomes" id="UP001152599"/>
    </source>
</evidence>
<dbReference type="SUPFAM" id="SSF143865">
    <property type="entry name" value="CorA soluble domain-like"/>
    <property type="match status" value="1"/>
</dbReference>